<name>A0A9X8HJM4_PSEPU</name>
<evidence type="ECO:0000259" key="11">
    <source>
        <dbReference type="Pfam" id="PF03934"/>
    </source>
</evidence>
<dbReference type="GO" id="GO:0005886">
    <property type="term" value="C:plasma membrane"/>
    <property type="evidence" value="ECO:0007669"/>
    <property type="project" value="UniProtKB-SubCell"/>
</dbReference>
<dbReference type="GO" id="GO:0009306">
    <property type="term" value="P:protein secretion"/>
    <property type="evidence" value="ECO:0007669"/>
    <property type="project" value="InterPro"/>
</dbReference>
<dbReference type="InterPro" id="IPR005628">
    <property type="entry name" value="GspK"/>
</dbReference>
<dbReference type="PIRSF" id="PIRSF002786">
    <property type="entry name" value="XcpX"/>
    <property type="match status" value="1"/>
</dbReference>
<dbReference type="AlphaFoldDB" id="A0A9X8HJM4"/>
<evidence type="ECO:0000256" key="7">
    <source>
        <dbReference type="ARBA" id="ARBA00022927"/>
    </source>
</evidence>
<dbReference type="SUPFAM" id="SSF54523">
    <property type="entry name" value="Pili subunits"/>
    <property type="match status" value="1"/>
</dbReference>
<dbReference type="InterPro" id="IPR045584">
    <property type="entry name" value="Pilin-like"/>
</dbReference>
<comment type="similarity">
    <text evidence="2 10">Belongs to the GSP K family.</text>
</comment>
<dbReference type="Pfam" id="PF03934">
    <property type="entry name" value="T2SSK"/>
    <property type="match status" value="1"/>
</dbReference>
<dbReference type="RefSeq" id="WP_260328902.1">
    <property type="nucleotide sequence ID" value="NZ_RJUR01000011.1"/>
</dbReference>
<reference evidence="13 14" key="1">
    <citation type="submission" date="2018-11" db="EMBL/GenBank/DDBJ databases">
        <title>Genomic analyses of the natural microbiome of Caenorhabditis elegans.</title>
        <authorList>
            <person name="Samuel B."/>
        </authorList>
    </citation>
    <scope>NUCLEOTIDE SEQUENCE [LARGE SCALE GENOMIC DNA]</scope>
    <source>
        <strain evidence="13 14">BIGb0473</strain>
    </source>
</reference>
<keyword evidence="5 10" id="KW-0997">Cell inner membrane</keyword>
<dbReference type="InterPro" id="IPR010994">
    <property type="entry name" value="RuvA_2-like"/>
</dbReference>
<evidence type="ECO:0000256" key="1">
    <source>
        <dbReference type="ARBA" id="ARBA00004533"/>
    </source>
</evidence>
<comment type="caution">
    <text evidence="13">The sequence shown here is derived from an EMBL/GenBank/DDBJ whole genome shotgun (WGS) entry which is preliminary data.</text>
</comment>
<protein>
    <recommendedName>
        <fullName evidence="10">Type II secretion system protein K</fullName>
    </recommendedName>
</protein>
<comment type="subcellular location">
    <subcellularLocation>
        <location evidence="1 10">Cell inner membrane</location>
    </subcellularLocation>
</comment>
<keyword evidence="4 10" id="KW-1003">Cell membrane</keyword>
<evidence type="ECO:0000256" key="9">
    <source>
        <dbReference type="ARBA" id="ARBA00023136"/>
    </source>
</evidence>
<keyword evidence="7" id="KW-0653">Protein transport</keyword>
<gene>
    <name evidence="13" type="ORF">EDF85_0947</name>
</gene>
<evidence type="ECO:0000256" key="8">
    <source>
        <dbReference type="ARBA" id="ARBA00022989"/>
    </source>
</evidence>
<evidence type="ECO:0000256" key="2">
    <source>
        <dbReference type="ARBA" id="ARBA00007246"/>
    </source>
</evidence>
<dbReference type="EMBL" id="RJUR01000011">
    <property type="protein sequence ID" value="ROQ53194.1"/>
    <property type="molecule type" value="Genomic_DNA"/>
</dbReference>
<keyword evidence="8" id="KW-1133">Transmembrane helix</keyword>
<evidence type="ECO:0000256" key="3">
    <source>
        <dbReference type="ARBA" id="ARBA00022448"/>
    </source>
</evidence>
<feature type="domain" description="T2SS protein K first SAM-like" evidence="12">
    <location>
        <begin position="105"/>
        <end position="215"/>
    </location>
</feature>
<dbReference type="Pfam" id="PF21687">
    <property type="entry name" value="T2SSK_1st"/>
    <property type="match status" value="1"/>
</dbReference>
<dbReference type="SUPFAM" id="SSF47781">
    <property type="entry name" value="RuvA domain 2-like"/>
    <property type="match status" value="1"/>
</dbReference>
<proteinExistence type="inferred from homology"/>
<evidence type="ECO:0000256" key="5">
    <source>
        <dbReference type="ARBA" id="ARBA00022519"/>
    </source>
</evidence>
<dbReference type="Proteomes" id="UP000269115">
    <property type="component" value="Unassembled WGS sequence"/>
</dbReference>
<dbReference type="PANTHER" id="PTHR38831">
    <property type="entry name" value="TYPE II SECRETION SYSTEM PROTEIN K"/>
    <property type="match status" value="1"/>
</dbReference>
<sequence length="319" mass="34396">MRPSAQQRGMAIISALLIAAVVAVIAAGMISRQSVFTRELESLQQRAQGQGVLQAGLAWSREVLAEQRRVDPLVRLDQGWARPIAGLPVGERGAVFQGQLEDEQGKFNLRNLVVEEQPDEQALATFERLCALIGLAAPVARAIAARVIDGYPRRQAPVAEAVHGFDSGRATSPGAASRPVPARRPMLRSLDQLAVPGLDAEGLARLRRVATVLPANTWINGNTASAEVLAAQVPGLSVDKARQLIAERDGGRWFVNRGDFVNRLQMPHVVLESVPVGITSDWFRLHGVARSGSREVRLEALLLRGQAPLAQVVWARVGA</sequence>
<evidence type="ECO:0000313" key="13">
    <source>
        <dbReference type="EMBL" id="ROQ53194.1"/>
    </source>
</evidence>
<evidence type="ECO:0000313" key="14">
    <source>
        <dbReference type="Proteomes" id="UP000269115"/>
    </source>
</evidence>
<dbReference type="Gene3D" id="1.10.40.60">
    <property type="entry name" value="EpsJ-like"/>
    <property type="match status" value="2"/>
</dbReference>
<dbReference type="PANTHER" id="PTHR38831:SF1">
    <property type="entry name" value="TYPE II SECRETION SYSTEM PROTEIN K-RELATED"/>
    <property type="match status" value="1"/>
</dbReference>
<evidence type="ECO:0000256" key="6">
    <source>
        <dbReference type="ARBA" id="ARBA00022692"/>
    </source>
</evidence>
<feature type="domain" description="T2SS protein K second SAM-like" evidence="11">
    <location>
        <begin position="219"/>
        <end position="269"/>
    </location>
</feature>
<keyword evidence="3 10" id="KW-0813">Transport</keyword>
<dbReference type="InterPro" id="IPR049031">
    <property type="entry name" value="T2SSK_SAM-like_1st"/>
</dbReference>
<evidence type="ECO:0000259" key="12">
    <source>
        <dbReference type="Pfam" id="PF21687"/>
    </source>
</evidence>
<organism evidence="13 14">
    <name type="scientific">Pseudomonas putida</name>
    <name type="common">Arthrobacter siderocapsulatus</name>
    <dbReference type="NCBI Taxonomy" id="303"/>
    <lineage>
        <taxon>Bacteria</taxon>
        <taxon>Pseudomonadati</taxon>
        <taxon>Pseudomonadota</taxon>
        <taxon>Gammaproteobacteria</taxon>
        <taxon>Pseudomonadales</taxon>
        <taxon>Pseudomonadaceae</taxon>
        <taxon>Pseudomonas</taxon>
    </lineage>
</organism>
<dbReference type="InterPro" id="IPR038072">
    <property type="entry name" value="GspK_central_sf"/>
</dbReference>
<evidence type="ECO:0000256" key="10">
    <source>
        <dbReference type="PIRNR" id="PIRNR002786"/>
    </source>
</evidence>
<dbReference type="NCBIfam" id="NF037980">
    <property type="entry name" value="T2SS_GspK"/>
    <property type="match status" value="1"/>
</dbReference>
<keyword evidence="9 10" id="KW-0472">Membrane</keyword>
<dbReference type="SUPFAM" id="SSF158544">
    <property type="entry name" value="GspK insert domain-like"/>
    <property type="match status" value="1"/>
</dbReference>
<accession>A0A9X8HJM4</accession>
<evidence type="ECO:0000256" key="4">
    <source>
        <dbReference type="ARBA" id="ARBA00022475"/>
    </source>
</evidence>
<dbReference type="Gene3D" id="3.30.1300.30">
    <property type="entry name" value="GSPII I/J protein-like"/>
    <property type="match status" value="1"/>
</dbReference>
<dbReference type="InterPro" id="IPR049179">
    <property type="entry name" value="T2SSK_SAM-like_2nd"/>
</dbReference>
<keyword evidence="6" id="KW-0812">Transmembrane</keyword>